<dbReference type="Proteomes" id="UP001180020">
    <property type="component" value="Unassembled WGS sequence"/>
</dbReference>
<comment type="caution">
    <text evidence="1">The sequence shown here is derived from an EMBL/GenBank/DDBJ whole genome shotgun (WGS) entry which is preliminary data.</text>
</comment>
<name>A0AAV9DP89_ACOCL</name>
<accession>A0AAV9DP89</accession>
<keyword evidence="2" id="KW-1185">Reference proteome</keyword>
<evidence type="ECO:0000313" key="1">
    <source>
        <dbReference type="EMBL" id="KAK1302313.1"/>
    </source>
</evidence>
<gene>
    <name evidence="1" type="ORF">QJS10_CPB12g00503</name>
</gene>
<proteinExistence type="predicted"/>
<organism evidence="1 2">
    <name type="scientific">Acorus calamus</name>
    <name type="common">Sweet flag</name>
    <dbReference type="NCBI Taxonomy" id="4465"/>
    <lineage>
        <taxon>Eukaryota</taxon>
        <taxon>Viridiplantae</taxon>
        <taxon>Streptophyta</taxon>
        <taxon>Embryophyta</taxon>
        <taxon>Tracheophyta</taxon>
        <taxon>Spermatophyta</taxon>
        <taxon>Magnoliopsida</taxon>
        <taxon>Liliopsida</taxon>
        <taxon>Acoraceae</taxon>
        <taxon>Acorus</taxon>
    </lineage>
</organism>
<evidence type="ECO:0000313" key="2">
    <source>
        <dbReference type="Proteomes" id="UP001180020"/>
    </source>
</evidence>
<reference evidence="1" key="2">
    <citation type="submission" date="2023-06" db="EMBL/GenBank/DDBJ databases">
        <authorList>
            <person name="Ma L."/>
            <person name="Liu K.-W."/>
            <person name="Li Z."/>
            <person name="Hsiao Y.-Y."/>
            <person name="Qi Y."/>
            <person name="Fu T."/>
            <person name="Tang G."/>
            <person name="Zhang D."/>
            <person name="Sun W.-H."/>
            <person name="Liu D.-K."/>
            <person name="Li Y."/>
            <person name="Chen G.-Z."/>
            <person name="Liu X.-D."/>
            <person name="Liao X.-Y."/>
            <person name="Jiang Y.-T."/>
            <person name="Yu X."/>
            <person name="Hao Y."/>
            <person name="Huang J."/>
            <person name="Zhao X.-W."/>
            <person name="Ke S."/>
            <person name="Chen Y.-Y."/>
            <person name="Wu W.-L."/>
            <person name="Hsu J.-L."/>
            <person name="Lin Y.-F."/>
            <person name="Huang M.-D."/>
            <person name="Li C.-Y."/>
            <person name="Huang L."/>
            <person name="Wang Z.-W."/>
            <person name="Zhao X."/>
            <person name="Zhong W.-Y."/>
            <person name="Peng D.-H."/>
            <person name="Ahmad S."/>
            <person name="Lan S."/>
            <person name="Zhang J.-S."/>
            <person name="Tsai W.-C."/>
            <person name="Van De Peer Y."/>
            <person name="Liu Z.-J."/>
        </authorList>
    </citation>
    <scope>NUCLEOTIDE SEQUENCE</scope>
    <source>
        <strain evidence="1">CP</strain>
        <tissue evidence="1">Leaves</tissue>
    </source>
</reference>
<reference evidence="1" key="1">
    <citation type="journal article" date="2023" name="Nat. Commun.">
        <title>Diploid and tetraploid genomes of Acorus and the evolution of monocots.</title>
        <authorList>
            <person name="Ma L."/>
            <person name="Liu K.W."/>
            <person name="Li Z."/>
            <person name="Hsiao Y.Y."/>
            <person name="Qi Y."/>
            <person name="Fu T."/>
            <person name="Tang G.D."/>
            <person name="Zhang D."/>
            <person name="Sun W.H."/>
            <person name="Liu D.K."/>
            <person name="Li Y."/>
            <person name="Chen G.Z."/>
            <person name="Liu X.D."/>
            <person name="Liao X.Y."/>
            <person name="Jiang Y.T."/>
            <person name="Yu X."/>
            <person name="Hao Y."/>
            <person name="Huang J."/>
            <person name="Zhao X.W."/>
            <person name="Ke S."/>
            <person name="Chen Y.Y."/>
            <person name="Wu W.L."/>
            <person name="Hsu J.L."/>
            <person name="Lin Y.F."/>
            <person name="Huang M.D."/>
            <person name="Li C.Y."/>
            <person name="Huang L."/>
            <person name="Wang Z.W."/>
            <person name="Zhao X."/>
            <person name="Zhong W.Y."/>
            <person name="Peng D.H."/>
            <person name="Ahmad S."/>
            <person name="Lan S."/>
            <person name="Zhang J.S."/>
            <person name="Tsai W.C."/>
            <person name="Van de Peer Y."/>
            <person name="Liu Z.J."/>
        </authorList>
    </citation>
    <scope>NUCLEOTIDE SEQUENCE</scope>
    <source>
        <strain evidence="1">CP</strain>
    </source>
</reference>
<dbReference type="AlphaFoldDB" id="A0AAV9DP89"/>
<sequence>MSLKESMVPTGTARESEYGRELPLYEVEATNVEPMFQNLYSYIFDFEGTGYSATEMNRPLPTMIFVLNFDKPCKTLMYWFFYIGQARMDPRNKDVDLDNKGAPGFPYEGKLPLLRGMLLGIKSNA</sequence>
<protein>
    <submittedName>
        <fullName evidence="1">Uncharacterized protein</fullName>
    </submittedName>
</protein>
<dbReference type="EMBL" id="JAUJYO010000012">
    <property type="protein sequence ID" value="KAK1302313.1"/>
    <property type="molecule type" value="Genomic_DNA"/>
</dbReference>